<dbReference type="SUPFAM" id="SSF52172">
    <property type="entry name" value="CheY-like"/>
    <property type="match status" value="1"/>
</dbReference>
<feature type="domain" description="Response regulatory" evidence="3">
    <location>
        <begin position="23"/>
        <end position="136"/>
    </location>
</feature>
<dbReference type="InterPro" id="IPR050595">
    <property type="entry name" value="Bact_response_regulator"/>
</dbReference>
<dbReference type="RefSeq" id="WP_043748279.1">
    <property type="nucleotide sequence ID" value="NZ_AQQX01000003.1"/>
</dbReference>
<gene>
    <name evidence="4" type="ORF">ATO9_10925</name>
</gene>
<dbReference type="PANTHER" id="PTHR44591">
    <property type="entry name" value="STRESS RESPONSE REGULATOR PROTEIN 1"/>
    <property type="match status" value="1"/>
</dbReference>
<feature type="modified residue" description="4-aspartylphosphate" evidence="2">
    <location>
        <position position="72"/>
    </location>
</feature>
<dbReference type="Proteomes" id="UP000030004">
    <property type="component" value="Unassembled WGS sequence"/>
</dbReference>
<dbReference type="STRING" id="1461694.ATO9_10925"/>
<dbReference type="eggNOG" id="COG2197">
    <property type="taxonomic scope" value="Bacteria"/>
</dbReference>
<proteinExistence type="predicted"/>
<evidence type="ECO:0000256" key="1">
    <source>
        <dbReference type="ARBA" id="ARBA00022553"/>
    </source>
</evidence>
<accession>A0A0A0EJ08</accession>
<dbReference type="OrthoDB" id="7831674at2"/>
<dbReference type="PANTHER" id="PTHR44591:SF3">
    <property type="entry name" value="RESPONSE REGULATORY DOMAIN-CONTAINING PROTEIN"/>
    <property type="match status" value="1"/>
</dbReference>
<organism evidence="4 5">
    <name type="scientific">Pseudooceanicola atlanticus</name>
    <dbReference type="NCBI Taxonomy" id="1461694"/>
    <lineage>
        <taxon>Bacteria</taxon>
        <taxon>Pseudomonadati</taxon>
        <taxon>Pseudomonadota</taxon>
        <taxon>Alphaproteobacteria</taxon>
        <taxon>Rhodobacterales</taxon>
        <taxon>Paracoccaceae</taxon>
        <taxon>Pseudooceanicola</taxon>
    </lineage>
</organism>
<dbReference type="InterPro" id="IPR001789">
    <property type="entry name" value="Sig_transdc_resp-reg_receiver"/>
</dbReference>
<reference evidence="4 5" key="1">
    <citation type="journal article" date="2015" name="Antonie Van Leeuwenhoek">
        <title>Pseudooceanicola atlanticus gen. nov. sp. nov., isolated from surface seawater of the Atlantic Ocean and reclassification of Oceanicola batsensis, Oceanicola marinus, Oceanicola nitratireducens, Oceanicola nanhaiensis, Oceanicola antarcticus and Oceanicola flagellatus, as Pseudooceanicola batsensis comb. nov., Pseudooceanicola marinus comb. nov., Pseudooceanicola nitratireducens comb. nov., Pseudooceanicola nanhaiensis comb. nov., Pseudooceanicola antarcticus comb. nov., and Pseudooceanicola flagellatus comb. nov.</title>
        <authorList>
            <person name="Lai Q."/>
            <person name="Li G."/>
            <person name="Liu X."/>
            <person name="Du Y."/>
            <person name="Sun F."/>
            <person name="Shao Z."/>
        </authorList>
    </citation>
    <scope>NUCLEOTIDE SEQUENCE [LARGE SCALE GENOMIC DNA]</scope>
    <source>
        <strain evidence="4 5">22II-s11g</strain>
    </source>
</reference>
<dbReference type="PROSITE" id="PS50110">
    <property type="entry name" value="RESPONSE_REGULATORY"/>
    <property type="match status" value="1"/>
</dbReference>
<dbReference type="CDD" id="cd00156">
    <property type="entry name" value="REC"/>
    <property type="match status" value="1"/>
</dbReference>
<evidence type="ECO:0000256" key="2">
    <source>
        <dbReference type="PROSITE-ProRule" id="PRU00169"/>
    </source>
</evidence>
<dbReference type="GO" id="GO:0000160">
    <property type="term" value="P:phosphorelay signal transduction system"/>
    <property type="evidence" value="ECO:0007669"/>
    <property type="project" value="InterPro"/>
</dbReference>
<dbReference type="AlphaFoldDB" id="A0A0A0EJ08"/>
<protein>
    <submittedName>
        <fullName evidence="4">Response regulator</fullName>
    </submittedName>
</protein>
<evidence type="ECO:0000313" key="5">
    <source>
        <dbReference type="Proteomes" id="UP000030004"/>
    </source>
</evidence>
<dbReference type="InterPro" id="IPR011006">
    <property type="entry name" value="CheY-like_superfamily"/>
</dbReference>
<keyword evidence="5" id="KW-1185">Reference proteome</keyword>
<comment type="caution">
    <text evidence="4">The sequence shown here is derived from an EMBL/GenBank/DDBJ whole genome shotgun (WGS) entry which is preliminary data.</text>
</comment>
<dbReference type="Gene3D" id="3.40.50.2300">
    <property type="match status" value="1"/>
</dbReference>
<dbReference type="EMBL" id="AQQX01000003">
    <property type="protein sequence ID" value="KGM49172.1"/>
    <property type="molecule type" value="Genomic_DNA"/>
</dbReference>
<dbReference type="Pfam" id="PF00072">
    <property type="entry name" value="Response_reg"/>
    <property type="match status" value="1"/>
</dbReference>
<dbReference type="SMART" id="SM00448">
    <property type="entry name" value="REC"/>
    <property type="match status" value="1"/>
</dbReference>
<keyword evidence="1 2" id="KW-0597">Phosphoprotein</keyword>
<evidence type="ECO:0000259" key="3">
    <source>
        <dbReference type="PROSITE" id="PS50110"/>
    </source>
</evidence>
<evidence type="ECO:0000313" key="4">
    <source>
        <dbReference type="EMBL" id="KGM49172.1"/>
    </source>
</evidence>
<sequence length="238" mass="25993">MDDRELAPRDHVATTQRPLLGMTILVVEDSRYASEAMRLLCLRSGARIRRADCLRSAHRHLQVYRPSAVIVDLGLPDGSGLDLIAELARSLPRVGVLLGTSGDTGMEEAAMQAGADGFLAKPIRNLAEFQAAILEHLPEDRRPMGPRVADTTEIKPDSLAYRDDLVHVAEALSHDVDSATITYATQFLHGIASAAEDHVLLQAVDELREDQAEGRVVRSGLARVAGLIHDRIEERISL</sequence>
<name>A0A0A0EJ08_9RHOB</name>